<feature type="non-terminal residue" evidence="1">
    <location>
        <position position="1"/>
    </location>
</feature>
<name>A0A151IKR9_9HYME</name>
<sequence>PLVNPTSPEGDQIRSETMGRNRVRIAYATDYRPEYLFRERTDLIFDETRVARPNRERHLTPN</sequence>
<accession>A0A151IKR9</accession>
<dbReference type="EMBL" id="KQ977165">
    <property type="protein sequence ID" value="KYN05202.1"/>
    <property type="molecule type" value="Genomic_DNA"/>
</dbReference>
<evidence type="ECO:0000313" key="1">
    <source>
        <dbReference type="EMBL" id="KYN05202.1"/>
    </source>
</evidence>
<gene>
    <name evidence="1" type="ORF">ALC62_03903</name>
</gene>
<protein>
    <submittedName>
        <fullName evidence="1">Uncharacterized protein</fullName>
    </submittedName>
</protein>
<evidence type="ECO:0000313" key="2">
    <source>
        <dbReference type="Proteomes" id="UP000078542"/>
    </source>
</evidence>
<proteinExistence type="predicted"/>
<dbReference type="AlphaFoldDB" id="A0A151IKR9"/>
<keyword evidence="2" id="KW-1185">Reference proteome</keyword>
<dbReference type="Proteomes" id="UP000078542">
    <property type="component" value="Unassembled WGS sequence"/>
</dbReference>
<organism evidence="1 2">
    <name type="scientific">Cyphomyrmex costatus</name>
    <dbReference type="NCBI Taxonomy" id="456900"/>
    <lineage>
        <taxon>Eukaryota</taxon>
        <taxon>Metazoa</taxon>
        <taxon>Ecdysozoa</taxon>
        <taxon>Arthropoda</taxon>
        <taxon>Hexapoda</taxon>
        <taxon>Insecta</taxon>
        <taxon>Pterygota</taxon>
        <taxon>Neoptera</taxon>
        <taxon>Endopterygota</taxon>
        <taxon>Hymenoptera</taxon>
        <taxon>Apocrita</taxon>
        <taxon>Aculeata</taxon>
        <taxon>Formicoidea</taxon>
        <taxon>Formicidae</taxon>
        <taxon>Myrmicinae</taxon>
        <taxon>Cyphomyrmex</taxon>
    </lineage>
</organism>
<reference evidence="1 2" key="1">
    <citation type="submission" date="2016-03" db="EMBL/GenBank/DDBJ databases">
        <title>Cyphomyrmex costatus WGS genome.</title>
        <authorList>
            <person name="Nygaard S."/>
            <person name="Hu H."/>
            <person name="Boomsma J."/>
            <person name="Zhang G."/>
        </authorList>
    </citation>
    <scope>NUCLEOTIDE SEQUENCE [LARGE SCALE GENOMIC DNA]</scope>
    <source>
        <strain evidence="1">MS0001</strain>
        <tissue evidence="1">Whole body</tissue>
    </source>
</reference>